<evidence type="ECO:0000259" key="9">
    <source>
        <dbReference type="PROSITE" id="PS50837"/>
    </source>
</evidence>
<dbReference type="PROSITE" id="PS50837">
    <property type="entry name" value="NACHT"/>
    <property type="match status" value="1"/>
</dbReference>
<keyword evidence="8" id="KW-1271">Inflammasome</keyword>
<comment type="subcellular location">
    <subcellularLocation>
        <location evidence="1">Inflammasome</location>
    </subcellularLocation>
</comment>
<protein>
    <recommendedName>
        <fullName evidence="9">NACHT domain-containing protein</fullName>
    </recommendedName>
</protein>
<dbReference type="InterPro" id="IPR007111">
    <property type="entry name" value="NACHT_NTPase"/>
</dbReference>
<evidence type="ECO:0000256" key="1">
    <source>
        <dbReference type="ARBA" id="ARBA00004110"/>
    </source>
</evidence>
<dbReference type="SUPFAM" id="SSF52540">
    <property type="entry name" value="P-loop containing nucleoside triphosphate hydrolases"/>
    <property type="match status" value="1"/>
</dbReference>
<evidence type="ECO:0000313" key="10">
    <source>
        <dbReference type="EMBL" id="DBA13938.1"/>
    </source>
</evidence>
<organism evidence="10 11">
    <name type="scientific">Pyxicephalus adspersus</name>
    <name type="common">African bullfrog</name>
    <dbReference type="NCBI Taxonomy" id="30357"/>
    <lineage>
        <taxon>Eukaryota</taxon>
        <taxon>Metazoa</taxon>
        <taxon>Chordata</taxon>
        <taxon>Craniata</taxon>
        <taxon>Vertebrata</taxon>
        <taxon>Euteleostomi</taxon>
        <taxon>Amphibia</taxon>
        <taxon>Batrachia</taxon>
        <taxon>Anura</taxon>
        <taxon>Neobatrachia</taxon>
        <taxon>Ranoidea</taxon>
        <taxon>Pyxicephalidae</taxon>
        <taxon>Pyxicephalinae</taxon>
        <taxon>Pyxicephalus</taxon>
    </lineage>
</organism>
<keyword evidence="6" id="KW-0832">Ubl conjugation</keyword>
<keyword evidence="5" id="KW-0067">ATP-binding</keyword>
<dbReference type="Pfam" id="PF05729">
    <property type="entry name" value="NACHT"/>
    <property type="match status" value="1"/>
</dbReference>
<evidence type="ECO:0000256" key="3">
    <source>
        <dbReference type="ARBA" id="ARBA00022737"/>
    </source>
</evidence>
<dbReference type="Proteomes" id="UP001181693">
    <property type="component" value="Unassembled WGS sequence"/>
</dbReference>
<gene>
    <name evidence="10" type="ORF">GDO54_004962</name>
</gene>
<dbReference type="GO" id="GO:0005829">
    <property type="term" value="C:cytosol"/>
    <property type="evidence" value="ECO:0007669"/>
    <property type="project" value="UniProtKB-SubCell"/>
</dbReference>
<dbReference type="SUPFAM" id="SSF52047">
    <property type="entry name" value="RNI-like"/>
    <property type="match status" value="1"/>
</dbReference>
<evidence type="ECO:0000313" key="11">
    <source>
        <dbReference type="Proteomes" id="UP001181693"/>
    </source>
</evidence>
<evidence type="ECO:0000256" key="7">
    <source>
        <dbReference type="ARBA" id="ARBA00023198"/>
    </source>
</evidence>
<keyword evidence="7" id="KW-0395">Inflammatory response</keyword>
<dbReference type="Pfam" id="PF17776">
    <property type="entry name" value="NLRC4_HD2"/>
    <property type="match status" value="1"/>
</dbReference>
<dbReference type="Gene3D" id="3.40.50.300">
    <property type="entry name" value="P-loop containing nucleotide triphosphate hydrolases"/>
    <property type="match status" value="1"/>
</dbReference>
<dbReference type="InterPro" id="IPR041267">
    <property type="entry name" value="NLRP_HD2"/>
</dbReference>
<reference evidence="10" key="1">
    <citation type="thesis" date="2020" institute="ProQuest LLC" country="789 East Eisenhower Parkway, Ann Arbor, MI, USA">
        <title>Comparative Genomics and Chromosome Evolution.</title>
        <authorList>
            <person name="Mudd A.B."/>
        </authorList>
    </citation>
    <scope>NUCLEOTIDE SEQUENCE</scope>
    <source>
        <strain evidence="10">1538</strain>
        <tissue evidence="10">Blood</tissue>
    </source>
</reference>
<dbReference type="GO" id="GO:0005524">
    <property type="term" value="F:ATP binding"/>
    <property type="evidence" value="ECO:0007669"/>
    <property type="project" value="UniProtKB-KW"/>
</dbReference>
<dbReference type="PANTHER" id="PTHR45690:SF19">
    <property type="entry name" value="NACHT, LRR AND PYD DOMAINS-CONTAINING PROTEIN 3"/>
    <property type="match status" value="1"/>
</dbReference>
<proteinExistence type="predicted"/>
<keyword evidence="3" id="KW-0677">Repeat</keyword>
<accession>A0AAV2ZK84</accession>
<evidence type="ECO:0000256" key="8">
    <source>
        <dbReference type="ARBA" id="ARBA00023233"/>
    </source>
</evidence>
<dbReference type="PANTHER" id="PTHR45690">
    <property type="entry name" value="NACHT, LRR AND PYD DOMAINS-CONTAINING PROTEIN 12"/>
    <property type="match status" value="1"/>
</dbReference>
<dbReference type="EMBL" id="DYDO01000013">
    <property type="protein sequence ID" value="DBA13938.1"/>
    <property type="molecule type" value="Genomic_DNA"/>
</dbReference>
<dbReference type="InterPro" id="IPR032675">
    <property type="entry name" value="LRR_dom_sf"/>
</dbReference>
<keyword evidence="11" id="KW-1185">Reference proteome</keyword>
<evidence type="ECO:0000256" key="6">
    <source>
        <dbReference type="ARBA" id="ARBA00022843"/>
    </source>
</evidence>
<evidence type="ECO:0000256" key="4">
    <source>
        <dbReference type="ARBA" id="ARBA00022741"/>
    </source>
</evidence>
<comment type="caution">
    <text evidence="10">The sequence shown here is derived from an EMBL/GenBank/DDBJ whole genome shotgun (WGS) entry which is preliminary data.</text>
</comment>
<feature type="domain" description="NACHT" evidence="9">
    <location>
        <begin position="153"/>
        <end position="274"/>
    </location>
</feature>
<dbReference type="Gene3D" id="3.80.10.10">
    <property type="entry name" value="Ribonuclease Inhibitor"/>
    <property type="match status" value="1"/>
</dbReference>
<dbReference type="InterPro" id="IPR050637">
    <property type="entry name" value="NLRP_innate_immun_reg"/>
</dbReference>
<sequence length="616" mass="70796">MQGDCGCLEGLRGSYDIGKFCFQLSAYQDLSLRMIFEYYRDDLTDILGNLNRQILLNELRARKVLGQQVRIKIILYQNMNKHSTFSYCLLQNIQEMGREAVVGLLECLYALKENHPHPNFLAILDEISQTGEVLVQQILLDEHGHTLTPELRGIGKTTLIQKFVYDWVMGKLYQRFAFVFSFRFRDLNRLGKVSLEEMILQQYPYLESQIVNILQDPERLLFIFDGLDESSHQMDFKSSKLTHPKQRTHFGEIVVSLVRQSLLKGCSVLITSRPTRLASVDTGVFQRIADIMGFLHEDRLMFFKNVFENEELSEKAFHYVQENDTLYTFCYIPSYCWIVCTVLSMCFKAQPTNTDQLMESLPKTVTHLFVTFVANILTNHNQNTGDSHTARELLRSIGWMAEYGVMNHIIVFDERYLKSFSVGNDTHLFSSFIMESGQPSNVDYNFLHLTLQEFFAALAHFIDYNADRLQKTLHAAASYNDDRAEILLRFLCGLSDSSTRFLLKSHVGELSVQAAGDVVTWIQHKITEEQRSDKRNLLNAFYYLHESRNKALVSQCIGSNNIDLSGISLSPLDCSVLSSVLQSCTESEEVKLNSCHIRDEGLRKFIPALHSMKRLG</sequence>
<name>A0AAV2ZK84_PYXAD</name>
<evidence type="ECO:0000256" key="5">
    <source>
        <dbReference type="ARBA" id="ARBA00022840"/>
    </source>
</evidence>
<keyword evidence="2" id="KW-0963">Cytoplasm</keyword>
<evidence type="ECO:0000256" key="2">
    <source>
        <dbReference type="ARBA" id="ARBA00022490"/>
    </source>
</evidence>
<dbReference type="AlphaFoldDB" id="A0AAV2ZK84"/>
<dbReference type="InterPro" id="IPR027417">
    <property type="entry name" value="P-loop_NTPase"/>
</dbReference>
<keyword evidence="4" id="KW-0547">Nucleotide-binding</keyword>